<dbReference type="FunFam" id="1.10.10.60:FF:000141">
    <property type="entry name" value="TetR family transcriptional regulator"/>
    <property type="match status" value="1"/>
</dbReference>
<accession>A0A7X0P290</accession>
<dbReference type="PANTHER" id="PTHR47506:SF6">
    <property type="entry name" value="HTH-TYPE TRANSCRIPTIONAL REPRESSOR NEMR"/>
    <property type="match status" value="1"/>
</dbReference>
<dbReference type="InterPro" id="IPR009057">
    <property type="entry name" value="Homeodomain-like_sf"/>
</dbReference>
<dbReference type="GO" id="GO:0045892">
    <property type="term" value="P:negative regulation of DNA-templated transcription"/>
    <property type="evidence" value="ECO:0007669"/>
    <property type="project" value="UniProtKB-ARBA"/>
</dbReference>
<dbReference type="SUPFAM" id="SSF46689">
    <property type="entry name" value="Homeodomain-like"/>
    <property type="match status" value="1"/>
</dbReference>
<comment type="caution">
    <text evidence="6">The sequence shown here is derived from an EMBL/GenBank/DDBJ whole genome shotgun (WGS) entry which is preliminary data.</text>
</comment>
<feature type="DNA-binding region" description="H-T-H motif" evidence="4">
    <location>
        <begin position="28"/>
        <end position="47"/>
    </location>
</feature>
<proteinExistence type="predicted"/>
<keyword evidence="7" id="KW-1185">Reference proteome</keyword>
<sequence>MSQTIEKQQQILDAALQVFGRYGFRRTSMELIAQAAGVSRPALYKHYTGKEEIFRAVAEQAIDRLVGQAAEIGREDGDVADRVFRALNLKLEFVTGSVEAGFRGEMLAEVSVLAPDLTRSFKDRHAAVITSVLLAAGDELPGLGTVLSAHDAAELLLAALTGISQQEDEVHVLRTRLRQLVDITVRSLT</sequence>
<keyword evidence="2 4" id="KW-0238">DNA-binding</keyword>
<evidence type="ECO:0000256" key="2">
    <source>
        <dbReference type="ARBA" id="ARBA00023125"/>
    </source>
</evidence>
<organism evidence="6 7">
    <name type="scientific">Nonomuraea rubra</name>
    <dbReference type="NCBI Taxonomy" id="46180"/>
    <lineage>
        <taxon>Bacteria</taxon>
        <taxon>Bacillati</taxon>
        <taxon>Actinomycetota</taxon>
        <taxon>Actinomycetes</taxon>
        <taxon>Streptosporangiales</taxon>
        <taxon>Streptosporangiaceae</taxon>
        <taxon>Nonomuraea</taxon>
    </lineage>
</organism>
<dbReference type="PRINTS" id="PR00455">
    <property type="entry name" value="HTHTETR"/>
</dbReference>
<gene>
    <name evidence="6" type="ORF">HD593_008703</name>
</gene>
<dbReference type="PANTHER" id="PTHR47506">
    <property type="entry name" value="TRANSCRIPTIONAL REGULATORY PROTEIN"/>
    <property type="match status" value="1"/>
</dbReference>
<dbReference type="InterPro" id="IPR001647">
    <property type="entry name" value="HTH_TetR"/>
</dbReference>
<evidence type="ECO:0000313" key="6">
    <source>
        <dbReference type="EMBL" id="MBB6553908.1"/>
    </source>
</evidence>
<reference evidence="6 7" key="1">
    <citation type="submission" date="2020-08" db="EMBL/GenBank/DDBJ databases">
        <title>Sequencing the genomes of 1000 actinobacteria strains.</title>
        <authorList>
            <person name="Klenk H.-P."/>
        </authorList>
    </citation>
    <scope>NUCLEOTIDE SEQUENCE [LARGE SCALE GENOMIC DNA]</scope>
    <source>
        <strain evidence="6 7">DSM 43768</strain>
    </source>
</reference>
<dbReference type="EMBL" id="JACHMI010000001">
    <property type="protein sequence ID" value="MBB6553908.1"/>
    <property type="molecule type" value="Genomic_DNA"/>
</dbReference>
<evidence type="ECO:0000259" key="5">
    <source>
        <dbReference type="PROSITE" id="PS50977"/>
    </source>
</evidence>
<dbReference type="Pfam" id="PF00440">
    <property type="entry name" value="TetR_N"/>
    <property type="match status" value="1"/>
</dbReference>
<evidence type="ECO:0000313" key="7">
    <source>
        <dbReference type="Proteomes" id="UP000565579"/>
    </source>
</evidence>
<evidence type="ECO:0000256" key="1">
    <source>
        <dbReference type="ARBA" id="ARBA00023015"/>
    </source>
</evidence>
<name>A0A7X0P290_9ACTN</name>
<dbReference type="AlphaFoldDB" id="A0A7X0P290"/>
<dbReference type="RefSeq" id="WP_185108380.1">
    <property type="nucleotide sequence ID" value="NZ_BAAAXY010000013.1"/>
</dbReference>
<keyword evidence="3" id="KW-0804">Transcription</keyword>
<evidence type="ECO:0000256" key="3">
    <source>
        <dbReference type="ARBA" id="ARBA00023163"/>
    </source>
</evidence>
<dbReference type="GO" id="GO:0003677">
    <property type="term" value="F:DNA binding"/>
    <property type="evidence" value="ECO:0007669"/>
    <property type="project" value="UniProtKB-UniRule"/>
</dbReference>
<evidence type="ECO:0000256" key="4">
    <source>
        <dbReference type="PROSITE-ProRule" id="PRU00335"/>
    </source>
</evidence>
<dbReference type="Proteomes" id="UP000565579">
    <property type="component" value="Unassembled WGS sequence"/>
</dbReference>
<dbReference type="Gene3D" id="1.10.357.10">
    <property type="entry name" value="Tetracycline Repressor, domain 2"/>
    <property type="match status" value="1"/>
</dbReference>
<feature type="domain" description="HTH tetR-type" evidence="5">
    <location>
        <begin position="5"/>
        <end position="65"/>
    </location>
</feature>
<protein>
    <submittedName>
        <fullName evidence="6">AcrR family transcriptional regulator</fullName>
    </submittedName>
</protein>
<dbReference type="PROSITE" id="PS50977">
    <property type="entry name" value="HTH_TETR_2"/>
    <property type="match status" value="1"/>
</dbReference>
<keyword evidence="1" id="KW-0805">Transcription regulation</keyword>